<evidence type="ECO:0000256" key="10">
    <source>
        <dbReference type="SAM" id="Phobius"/>
    </source>
</evidence>
<keyword evidence="7 10" id="KW-1133">Transmembrane helix</keyword>
<keyword evidence="12" id="KW-1185">Reference proteome</keyword>
<name>A0AA36IC40_9DINO</name>
<evidence type="ECO:0000256" key="5">
    <source>
        <dbReference type="ARBA" id="ARBA00022692"/>
    </source>
</evidence>
<evidence type="ECO:0000256" key="8">
    <source>
        <dbReference type="ARBA" id="ARBA00023136"/>
    </source>
</evidence>
<organism evidence="11 12">
    <name type="scientific">Effrenium voratum</name>
    <dbReference type="NCBI Taxonomy" id="2562239"/>
    <lineage>
        <taxon>Eukaryota</taxon>
        <taxon>Sar</taxon>
        <taxon>Alveolata</taxon>
        <taxon>Dinophyceae</taxon>
        <taxon>Suessiales</taxon>
        <taxon>Symbiodiniaceae</taxon>
        <taxon>Effrenium</taxon>
    </lineage>
</organism>
<keyword evidence="9" id="KW-0539">Nucleus</keyword>
<comment type="similarity">
    <text evidence="4">Belongs to the TMEM43 family.</text>
</comment>
<feature type="transmembrane region" description="Helical" evidence="10">
    <location>
        <begin position="336"/>
        <end position="357"/>
    </location>
</feature>
<comment type="subcellular location">
    <subcellularLocation>
        <location evidence="1">Endomembrane system</location>
        <topology evidence="1">Multi-pass membrane protein</topology>
    </subcellularLocation>
    <subcellularLocation>
        <location evidence="3">Endoplasmic reticulum membrane</location>
    </subcellularLocation>
    <subcellularLocation>
        <location evidence="2">Nucleus envelope</location>
    </subcellularLocation>
</comment>
<dbReference type="GO" id="GO:0005637">
    <property type="term" value="C:nuclear inner membrane"/>
    <property type="evidence" value="ECO:0007669"/>
    <property type="project" value="TreeGrafter"/>
</dbReference>
<evidence type="ECO:0000256" key="2">
    <source>
        <dbReference type="ARBA" id="ARBA00004259"/>
    </source>
</evidence>
<dbReference type="PANTHER" id="PTHR13416:SF2">
    <property type="entry name" value="TRANSMEMBRANE PROTEIN 43"/>
    <property type="match status" value="1"/>
</dbReference>
<evidence type="ECO:0000313" key="11">
    <source>
        <dbReference type="EMBL" id="CAJ1384988.1"/>
    </source>
</evidence>
<dbReference type="Proteomes" id="UP001178507">
    <property type="component" value="Unassembled WGS sequence"/>
</dbReference>
<feature type="transmembrane region" description="Helical" evidence="10">
    <location>
        <begin position="30"/>
        <end position="50"/>
    </location>
</feature>
<dbReference type="EMBL" id="CAUJNA010001177">
    <property type="protein sequence ID" value="CAJ1384988.1"/>
    <property type="molecule type" value="Genomic_DNA"/>
</dbReference>
<dbReference type="AlphaFoldDB" id="A0AA36IC40"/>
<reference evidence="11" key="1">
    <citation type="submission" date="2023-08" db="EMBL/GenBank/DDBJ databases">
        <authorList>
            <person name="Chen Y."/>
            <person name="Shah S."/>
            <person name="Dougan E. K."/>
            <person name="Thang M."/>
            <person name="Chan C."/>
        </authorList>
    </citation>
    <scope>NUCLEOTIDE SEQUENCE</scope>
</reference>
<proteinExistence type="inferred from homology"/>
<evidence type="ECO:0000256" key="9">
    <source>
        <dbReference type="ARBA" id="ARBA00023242"/>
    </source>
</evidence>
<evidence type="ECO:0000256" key="3">
    <source>
        <dbReference type="ARBA" id="ARBA00004586"/>
    </source>
</evidence>
<evidence type="ECO:0000256" key="4">
    <source>
        <dbReference type="ARBA" id="ARBA00006627"/>
    </source>
</evidence>
<dbReference type="InterPro" id="IPR012430">
    <property type="entry name" value="TMEM43_fam"/>
</dbReference>
<keyword evidence="5 10" id="KW-0812">Transmembrane</keyword>
<evidence type="ECO:0000256" key="6">
    <source>
        <dbReference type="ARBA" id="ARBA00022824"/>
    </source>
</evidence>
<accession>A0AA36IC40</accession>
<sequence>MGNAFGFGSAESMGNVAVEHENICGRMGNALCGVCVGLVFFFGSIFLLGWNEFNYVRNQAILLKVDKEVVEAGCVPSSANADKAIWASCQIMRVYDFGSDSRVKSLGLSFSDKLEGSWFRAESHIFQWVEDKECETHSTAGGGKTKICTYDYNVQWVSSPVASSSFYCYPNWRSGCQRSGSEIQNTGSLPQALQQTIRAPDGQVGMGQSKDTMYLLNSGELGVFQSEPVSVESGQQASPLLPNKQVVVTGGGVQFSTYPGRDSIGDVRTTFTQSNIQTGNTQVSVIAKQRGTPSSGDVSLNPWDTKLPGSMSVVNWATLGSSSKSEMIKSKQSENGVLVIMLRFLGFILMVVGLQLVTGPIALMPQVVPCIGEMLGEVVGCALCCINSLISLALSLTVIGAAWLLARPLLGLGLLLVAAAAVFGAYVLRGKYRSARSPSMTQPILEDGAQFRGQPQQPQQIQVTCPQGVFPGQLLMVQCPDGSQRNVTVPAGVQPGQAFVVAL</sequence>
<protein>
    <recommendedName>
        <fullName evidence="13">Transmembrane protein 43</fullName>
    </recommendedName>
</protein>
<feature type="transmembrane region" description="Helical" evidence="10">
    <location>
        <begin position="409"/>
        <end position="428"/>
    </location>
</feature>
<gene>
    <name evidence="11" type="ORF">EVOR1521_LOCUS11697</name>
</gene>
<dbReference type="Pfam" id="PF07787">
    <property type="entry name" value="TMEM43"/>
    <property type="match status" value="1"/>
</dbReference>
<keyword evidence="6" id="KW-0256">Endoplasmic reticulum</keyword>
<keyword evidence="8 10" id="KW-0472">Membrane</keyword>
<evidence type="ECO:0000256" key="1">
    <source>
        <dbReference type="ARBA" id="ARBA00004127"/>
    </source>
</evidence>
<evidence type="ECO:0008006" key="13">
    <source>
        <dbReference type="Google" id="ProtNLM"/>
    </source>
</evidence>
<dbReference type="GO" id="GO:0006629">
    <property type="term" value="P:lipid metabolic process"/>
    <property type="evidence" value="ECO:0007669"/>
    <property type="project" value="TreeGrafter"/>
</dbReference>
<evidence type="ECO:0000256" key="7">
    <source>
        <dbReference type="ARBA" id="ARBA00022989"/>
    </source>
</evidence>
<dbReference type="GO" id="GO:0005789">
    <property type="term" value="C:endoplasmic reticulum membrane"/>
    <property type="evidence" value="ECO:0007669"/>
    <property type="project" value="UniProtKB-SubCell"/>
</dbReference>
<dbReference type="PANTHER" id="PTHR13416">
    <property type="match status" value="1"/>
</dbReference>
<comment type="caution">
    <text evidence="11">The sequence shown here is derived from an EMBL/GenBank/DDBJ whole genome shotgun (WGS) entry which is preliminary data.</text>
</comment>
<feature type="transmembrane region" description="Helical" evidence="10">
    <location>
        <begin position="378"/>
        <end position="403"/>
    </location>
</feature>
<dbReference type="GO" id="GO:0071763">
    <property type="term" value="P:nuclear membrane organization"/>
    <property type="evidence" value="ECO:0007669"/>
    <property type="project" value="TreeGrafter"/>
</dbReference>
<evidence type="ECO:0000313" key="12">
    <source>
        <dbReference type="Proteomes" id="UP001178507"/>
    </source>
</evidence>